<dbReference type="EMBL" id="BAAAZR010000043">
    <property type="protein sequence ID" value="GAA3839965.1"/>
    <property type="molecule type" value="Genomic_DNA"/>
</dbReference>
<evidence type="ECO:0000313" key="2">
    <source>
        <dbReference type="Proteomes" id="UP001500888"/>
    </source>
</evidence>
<dbReference type="RefSeq" id="WP_344951381.1">
    <property type="nucleotide sequence ID" value="NZ_BAAAZR010000043.1"/>
</dbReference>
<proteinExistence type="predicted"/>
<organism evidence="1 2">
    <name type="scientific">Sphaerisporangium flaviroseum</name>
    <dbReference type="NCBI Taxonomy" id="509199"/>
    <lineage>
        <taxon>Bacteria</taxon>
        <taxon>Bacillati</taxon>
        <taxon>Actinomycetota</taxon>
        <taxon>Actinomycetes</taxon>
        <taxon>Streptosporangiales</taxon>
        <taxon>Streptosporangiaceae</taxon>
        <taxon>Sphaerisporangium</taxon>
    </lineage>
</organism>
<protein>
    <submittedName>
        <fullName evidence="1">Uncharacterized protein</fullName>
    </submittedName>
</protein>
<name>A0ABP7JBX9_9ACTN</name>
<comment type="caution">
    <text evidence="1">The sequence shown here is derived from an EMBL/GenBank/DDBJ whole genome shotgun (WGS) entry which is preliminary data.</text>
</comment>
<dbReference type="Proteomes" id="UP001500888">
    <property type="component" value="Unassembled WGS sequence"/>
</dbReference>
<sequence length="86" mass="9864">MAADDRLTPAPSPEDELARRLRDAYRRVAAARMSPAERERFARRFVVICDLAKRDVDHACTRLDAFLADLSAEFDTPRRRNNAECD</sequence>
<gene>
    <name evidence="1" type="ORF">GCM10022226_72930</name>
</gene>
<reference evidence="2" key="1">
    <citation type="journal article" date="2019" name="Int. J. Syst. Evol. Microbiol.">
        <title>The Global Catalogue of Microorganisms (GCM) 10K type strain sequencing project: providing services to taxonomists for standard genome sequencing and annotation.</title>
        <authorList>
            <consortium name="The Broad Institute Genomics Platform"/>
            <consortium name="The Broad Institute Genome Sequencing Center for Infectious Disease"/>
            <person name="Wu L."/>
            <person name="Ma J."/>
        </authorList>
    </citation>
    <scope>NUCLEOTIDE SEQUENCE [LARGE SCALE GENOMIC DNA]</scope>
    <source>
        <strain evidence="2">JCM 16908</strain>
    </source>
</reference>
<keyword evidence="2" id="KW-1185">Reference proteome</keyword>
<evidence type="ECO:0000313" key="1">
    <source>
        <dbReference type="EMBL" id="GAA3839965.1"/>
    </source>
</evidence>
<accession>A0ABP7JBX9</accession>